<dbReference type="PANTHER" id="PTHR40761">
    <property type="entry name" value="CONSERVED INTEGRAL MEMBRANE ALANINE VALINE AND LEUCINE RICH PROTEIN-RELATED"/>
    <property type="match status" value="1"/>
</dbReference>
<evidence type="ECO:0000313" key="3">
    <source>
        <dbReference type="EMBL" id="MEX0426912.1"/>
    </source>
</evidence>
<feature type="transmembrane region" description="Helical" evidence="2">
    <location>
        <begin position="257"/>
        <end position="278"/>
    </location>
</feature>
<protein>
    <submittedName>
        <fullName evidence="3">DMT family transporter</fullName>
    </submittedName>
</protein>
<proteinExistence type="predicted"/>
<organism evidence="3 4">
    <name type="scientific">Nocardioides eburneus</name>
    <dbReference type="NCBI Taxonomy" id="3231482"/>
    <lineage>
        <taxon>Bacteria</taxon>
        <taxon>Bacillati</taxon>
        <taxon>Actinomycetota</taxon>
        <taxon>Actinomycetes</taxon>
        <taxon>Propionibacteriales</taxon>
        <taxon>Nocardioidaceae</taxon>
        <taxon>Nocardioides</taxon>
    </lineage>
</organism>
<dbReference type="Proteomes" id="UP001556631">
    <property type="component" value="Unassembled WGS sequence"/>
</dbReference>
<dbReference type="RefSeq" id="WP_367991791.1">
    <property type="nucleotide sequence ID" value="NZ_JBFPJR010000006.1"/>
</dbReference>
<dbReference type="NCBIfam" id="NF038012">
    <property type="entry name" value="DMT_1"/>
    <property type="match status" value="1"/>
</dbReference>
<dbReference type="SUPFAM" id="SSF103481">
    <property type="entry name" value="Multidrug resistance efflux transporter EmrE"/>
    <property type="match status" value="1"/>
</dbReference>
<dbReference type="PANTHER" id="PTHR40761:SF1">
    <property type="entry name" value="CONSERVED INTEGRAL MEMBRANE ALANINE VALINE AND LEUCINE RICH PROTEIN-RELATED"/>
    <property type="match status" value="1"/>
</dbReference>
<evidence type="ECO:0000256" key="1">
    <source>
        <dbReference type="SAM" id="MobiDB-lite"/>
    </source>
</evidence>
<feature type="compositionally biased region" description="Basic and acidic residues" evidence="1">
    <location>
        <begin position="281"/>
        <end position="290"/>
    </location>
</feature>
<feature type="transmembrane region" description="Helical" evidence="2">
    <location>
        <begin position="196"/>
        <end position="216"/>
    </location>
</feature>
<keyword evidence="2" id="KW-0812">Transmembrane</keyword>
<comment type="caution">
    <text evidence="3">The sequence shown here is derived from an EMBL/GenBank/DDBJ whole genome shotgun (WGS) entry which is preliminary data.</text>
</comment>
<feature type="transmembrane region" description="Helical" evidence="2">
    <location>
        <begin position="162"/>
        <end position="184"/>
    </location>
</feature>
<feature type="transmembrane region" description="Helical" evidence="2">
    <location>
        <begin position="228"/>
        <end position="245"/>
    </location>
</feature>
<keyword evidence="2" id="KW-0472">Membrane</keyword>
<accession>A0ABV3SVE6</accession>
<reference evidence="3 4" key="1">
    <citation type="submission" date="2024-07" db="EMBL/GenBank/DDBJ databases">
        <authorList>
            <person name="Lee S."/>
            <person name="Kang M."/>
        </authorList>
    </citation>
    <scope>NUCLEOTIDE SEQUENCE [LARGE SCALE GENOMIC DNA]</scope>
    <source>
        <strain evidence="3 4">DS6</strain>
    </source>
</reference>
<feature type="transmembrane region" description="Helical" evidence="2">
    <location>
        <begin position="131"/>
        <end position="150"/>
    </location>
</feature>
<feature type="transmembrane region" description="Helical" evidence="2">
    <location>
        <begin position="101"/>
        <end position="119"/>
    </location>
</feature>
<feature type="transmembrane region" description="Helical" evidence="2">
    <location>
        <begin position="47"/>
        <end position="73"/>
    </location>
</feature>
<keyword evidence="4" id="KW-1185">Reference proteome</keyword>
<evidence type="ECO:0000313" key="4">
    <source>
        <dbReference type="Proteomes" id="UP001556631"/>
    </source>
</evidence>
<name>A0ABV3SVE6_9ACTN</name>
<dbReference type="EMBL" id="JBFPJR010000006">
    <property type="protein sequence ID" value="MEX0426912.1"/>
    <property type="molecule type" value="Genomic_DNA"/>
</dbReference>
<feature type="region of interest" description="Disordered" evidence="1">
    <location>
        <begin position="281"/>
        <end position="302"/>
    </location>
</feature>
<evidence type="ECO:0000256" key="2">
    <source>
        <dbReference type="SAM" id="Phobius"/>
    </source>
</evidence>
<keyword evidence="2" id="KW-1133">Transmembrane helix</keyword>
<dbReference type="InterPro" id="IPR037185">
    <property type="entry name" value="EmrE-like"/>
</dbReference>
<sequence>MVVAVLFAVAAGACFAVANLVQQRASRTRRPGPLSPRLVLELVRNRTWLLGLGLVATSYGLQSVALSFGPLVLVQSIMVSEILVAAPVSARLHHQRVGVRLVLGAGAVAIGLPLALVMTSPYGGDPAASNGAWLLTVAAVGAVAALGVVARGLLHGVARASALAFSGAVVMGSQSALLDVSLVHLRQGPVAVVTAWQSYVLVVASLLGGWLIQAAYREGPLAASLPMLDAGEPPVAALIGVLVFGERLQTGPVRLPLAVLGLVLVILGIVAVDTSPTVQRVARDERRDEQGTSEPDPSIAGG</sequence>
<gene>
    <name evidence="3" type="ORF">AB3X52_04700</name>
</gene>